<evidence type="ECO:0000313" key="2">
    <source>
        <dbReference type="Proteomes" id="UP001627408"/>
    </source>
</evidence>
<name>A0ABW8UT44_9RHOB</name>
<evidence type="ECO:0000313" key="1">
    <source>
        <dbReference type="EMBL" id="MFL4468834.1"/>
    </source>
</evidence>
<keyword evidence="2" id="KW-1185">Reference proteome</keyword>
<evidence type="ECO:0008006" key="3">
    <source>
        <dbReference type="Google" id="ProtNLM"/>
    </source>
</evidence>
<proteinExistence type="predicted"/>
<dbReference type="Proteomes" id="UP001627408">
    <property type="component" value="Unassembled WGS sequence"/>
</dbReference>
<dbReference type="PROSITE" id="PS51257">
    <property type="entry name" value="PROKAR_LIPOPROTEIN"/>
    <property type="match status" value="1"/>
</dbReference>
<accession>A0ABW8UT44</accession>
<organism evidence="1 2">
    <name type="scientific">Tateyamaria armeniaca</name>
    <dbReference type="NCBI Taxonomy" id="2518930"/>
    <lineage>
        <taxon>Bacteria</taxon>
        <taxon>Pseudomonadati</taxon>
        <taxon>Pseudomonadota</taxon>
        <taxon>Alphaproteobacteria</taxon>
        <taxon>Rhodobacterales</taxon>
        <taxon>Roseobacteraceae</taxon>
        <taxon>Tateyamaria</taxon>
    </lineage>
</organism>
<gene>
    <name evidence="1" type="ORF">ACERZ8_02710</name>
</gene>
<reference evidence="1 2" key="1">
    <citation type="submission" date="2024-08" db="EMBL/GenBank/DDBJ databases">
        <title>Tateyamaria sp. nov., isolated from marine algae.</title>
        <authorList>
            <person name="Choi B.J."/>
            <person name="Kim J.M."/>
            <person name="Lee J.K."/>
            <person name="Choi D.G."/>
            <person name="Bayburt H."/>
            <person name="Baek J.H."/>
            <person name="Han D.M."/>
            <person name="Jeon C.O."/>
        </authorList>
    </citation>
    <scope>NUCLEOTIDE SEQUENCE [LARGE SCALE GENOMIC DNA]</scope>
    <source>
        <strain evidence="1 2">KMU-156</strain>
    </source>
</reference>
<dbReference type="EMBL" id="JBHDIY010000002">
    <property type="protein sequence ID" value="MFL4468834.1"/>
    <property type="molecule type" value="Genomic_DNA"/>
</dbReference>
<comment type="caution">
    <text evidence="1">The sequence shown here is derived from an EMBL/GenBank/DDBJ whole genome shotgun (WGS) entry which is preliminary data.</text>
</comment>
<protein>
    <recommendedName>
        <fullName evidence="3">Arginine transporter</fullName>
    </recommendedName>
</protein>
<dbReference type="RefSeq" id="WP_407590575.1">
    <property type="nucleotide sequence ID" value="NZ_JBHDIY010000002.1"/>
</dbReference>
<sequence length="120" mass="12875">MRPTLILITGVAAIALTACSSGSGRYSSAAAPRAPVSLFATGPIYSACLQSDRKQANRAQCGCVQAVANQSLAADDQRRGAGFFKNPHQAQEVRTSNRAIDERFWLRWKAFGDSAAQICR</sequence>